<dbReference type="RefSeq" id="WP_131926500.1">
    <property type="nucleotide sequence ID" value="NZ_SMAG01000010.1"/>
</dbReference>
<sequence length="86" mass="10078">MGYLVIKEFSLREVLPALELCLPAFAAWWIIFLFQDVLEEEGTELILSLPITRWKLGTVRVGFFFLIHLFNGRIYSIEDLSLWSLE</sequence>
<organism evidence="1 2">
    <name type="scientific">Hazenella coriacea</name>
    <dbReference type="NCBI Taxonomy" id="1179467"/>
    <lineage>
        <taxon>Bacteria</taxon>
        <taxon>Bacillati</taxon>
        <taxon>Bacillota</taxon>
        <taxon>Bacilli</taxon>
        <taxon>Bacillales</taxon>
        <taxon>Thermoactinomycetaceae</taxon>
        <taxon>Hazenella</taxon>
    </lineage>
</organism>
<evidence type="ECO:0000313" key="1">
    <source>
        <dbReference type="EMBL" id="TCS92855.1"/>
    </source>
</evidence>
<dbReference type="EMBL" id="SMAG01000010">
    <property type="protein sequence ID" value="TCS92855.1"/>
    <property type="molecule type" value="Genomic_DNA"/>
</dbReference>
<name>A0A4R3L1K2_9BACL</name>
<keyword evidence="2" id="KW-1185">Reference proteome</keyword>
<protein>
    <submittedName>
        <fullName evidence="1">Uncharacterized protein</fullName>
    </submittedName>
</protein>
<dbReference type="Proteomes" id="UP000294937">
    <property type="component" value="Unassembled WGS sequence"/>
</dbReference>
<proteinExistence type="predicted"/>
<reference evidence="1 2" key="1">
    <citation type="submission" date="2019-03" db="EMBL/GenBank/DDBJ databases">
        <title>Genomic Encyclopedia of Type Strains, Phase IV (KMG-IV): sequencing the most valuable type-strain genomes for metagenomic binning, comparative biology and taxonomic classification.</title>
        <authorList>
            <person name="Goeker M."/>
        </authorList>
    </citation>
    <scope>NUCLEOTIDE SEQUENCE [LARGE SCALE GENOMIC DNA]</scope>
    <source>
        <strain evidence="1 2">DSM 45707</strain>
    </source>
</reference>
<comment type="caution">
    <text evidence="1">The sequence shown here is derived from an EMBL/GenBank/DDBJ whole genome shotgun (WGS) entry which is preliminary data.</text>
</comment>
<evidence type="ECO:0000313" key="2">
    <source>
        <dbReference type="Proteomes" id="UP000294937"/>
    </source>
</evidence>
<dbReference type="AlphaFoldDB" id="A0A4R3L1K2"/>
<dbReference type="OrthoDB" id="2966946at2"/>
<gene>
    <name evidence="1" type="ORF">EDD58_11082</name>
</gene>
<accession>A0A4R3L1K2</accession>